<dbReference type="PANTHER" id="PTHR43242:SF1">
    <property type="entry name" value="NAD(P)-BINDING ROSSMANN-FOLD SUPERFAMILY PROTEIN"/>
    <property type="match status" value="1"/>
</dbReference>
<dbReference type="Gene3D" id="3.40.50.720">
    <property type="entry name" value="NAD(P)-binding Rossmann-like Domain"/>
    <property type="match status" value="1"/>
</dbReference>
<proteinExistence type="predicted"/>
<dbReference type="PANTHER" id="PTHR43242">
    <property type="entry name" value="NAD(P)-BINDING ROSSMANN-FOLD SUPERFAMILY PROTEIN"/>
    <property type="match status" value="1"/>
</dbReference>
<dbReference type="CDD" id="cd05254">
    <property type="entry name" value="dTDP_HR_like_SDR_e"/>
    <property type="match status" value="1"/>
</dbReference>
<dbReference type="InterPro" id="IPR029903">
    <property type="entry name" value="RmlD-like-bd"/>
</dbReference>
<dbReference type="AlphaFoldDB" id="A0AAJ6BHF8"/>
<evidence type="ECO:0000313" key="2">
    <source>
        <dbReference type="EMBL" id="WEK35121.1"/>
    </source>
</evidence>
<evidence type="ECO:0000313" key="3">
    <source>
        <dbReference type="Proteomes" id="UP001220610"/>
    </source>
</evidence>
<dbReference type="Proteomes" id="UP001220610">
    <property type="component" value="Chromosome"/>
</dbReference>
<reference evidence="2" key="1">
    <citation type="submission" date="2023-03" db="EMBL/GenBank/DDBJ databases">
        <title>Andean soil-derived lignocellulolytic bacterial consortium as a source of novel taxa and putative plastic-active enzymes.</title>
        <authorList>
            <person name="Diaz-Garcia L."/>
            <person name="Chuvochina M."/>
            <person name="Feuerriegel G."/>
            <person name="Bunk B."/>
            <person name="Sproer C."/>
            <person name="Streit W.R."/>
            <person name="Rodriguez L.M."/>
            <person name="Overmann J."/>
            <person name="Jimenez D.J."/>
        </authorList>
    </citation>
    <scope>NUCLEOTIDE SEQUENCE</scope>
    <source>
        <strain evidence="2">MAG 7</strain>
    </source>
</reference>
<dbReference type="Pfam" id="PF04321">
    <property type="entry name" value="RmlD_sub_bind"/>
    <property type="match status" value="1"/>
</dbReference>
<evidence type="ECO:0000259" key="1">
    <source>
        <dbReference type="Pfam" id="PF04321"/>
    </source>
</evidence>
<gene>
    <name evidence="2" type="ORF">P0Y53_21740</name>
</gene>
<organism evidence="2 3">
    <name type="scientific">Candidatus Pseudobacter hemicellulosilyticus</name>
    <dbReference type="NCBI Taxonomy" id="3121375"/>
    <lineage>
        <taxon>Bacteria</taxon>
        <taxon>Pseudomonadati</taxon>
        <taxon>Bacteroidota</taxon>
        <taxon>Chitinophagia</taxon>
        <taxon>Chitinophagales</taxon>
        <taxon>Chitinophagaceae</taxon>
        <taxon>Pseudobacter</taxon>
    </lineage>
</organism>
<name>A0AAJ6BHF8_9BACT</name>
<protein>
    <submittedName>
        <fullName evidence="2">SDR family oxidoreductase</fullName>
    </submittedName>
</protein>
<accession>A0AAJ6BHF8</accession>
<dbReference type="SUPFAM" id="SSF51735">
    <property type="entry name" value="NAD(P)-binding Rossmann-fold domains"/>
    <property type="match status" value="1"/>
</dbReference>
<feature type="domain" description="RmlD-like substrate binding" evidence="1">
    <location>
        <begin position="1"/>
        <end position="297"/>
    </location>
</feature>
<dbReference type="EMBL" id="CP119311">
    <property type="protein sequence ID" value="WEK35121.1"/>
    <property type="molecule type" value="Genomic_DNA"/>
</dbReference>
<sequence>MKILITGANGLLGQHLVKLLLEQGYTVIATGKGPQRIPFEAGDHFRYHSLDFTDPFQVEAIMGRERPEVVVHAGAMTQVDECEQNPEACEKVNVQGTAQLLVDAEALGSHFIYVSTDFVFDGEKGRYTEEDEPGPVSFYGFSKLQAEAMVQTSELPWTIVRTCLVYGNTLQGTRSNIISWVKGSLEQGKSIKVVSDQWRTPTYVADLARGIGLVIARKATGLFHIAGKDILSPYEIALQTAAYFQLDASRIEKVDASSFSQPGKRPPKTDFVIEKARQVLGYEPVLFTEGLKRMFQQD</sequence>
<dbReference type="InterPro" id="IPR036291">
    <property type="entry name" value="NAD(P)-bd_dom_sf"/>
</dbReference>